<proteinExistence type="predicted"/>
<reference evidence="1 2" key="1">
    <citation type="journal article" date="2023" name="Microorganisms">
        <title>Thiorhodovibrio frisius and Trv. litoralis spp. nov., Two Novel Members from a Clade of Fastidious Purple Sulfur Bacteria That Exhibit Unique Red-Shifted Light-Harvesting Capabilities.</title>
        <authorList>
            <person name="Methner A."/>
            <person name="Kuzyk S.B."/>
            <person name="Petersen J."/>
            <person name="Bauer S."/>
            <person name="Brinkmann H."/>
            <person name="Sichau K."/>
            <person name="Wanner G."/>
            <person name="Wolf J."/>
            <person name="Neumann-Schaal M."/>
            <person name="Henke P."/>
            <person name="Tank M."/>
            <person name="Sproer C."/>
            <person name="Bunk B."/>
            <person name="Overmann J."/>
        </authorList>
    </citation>
    <scope>NUCLEOTIDE SEQUENCE [LARGE SCALE GENOMIC DNA]</scope>
    <source>
        <strain evidence="1 2">DSM 6702</strain>
    </source>
</reference>
<gene>
    <name evidence="1" type="ORF">Thiowin_02045</name>
</gene>
<organism evidence="1 2">
    <name type="scientific">Thiorhodovibrio winogradskyi</name>
    <dbReference type="NCBI Taxonomy" id="77007"/>
    <lineage>
        <taxon>Bacteria</taxon>
        <taxon>Pseudomonadati</taxon>
        <taxon>Pseudomonadota</taxon>
        <taxon>Gammaproteobacteria</taxon>
        <taxon>Chromatiales</taxon>
        <taxon>Chromatiaceae</taxon>
        <taxon>Thiorhodovibrio</taxon>
    </lineage>
</organism>
<evidence type="ECO:0000313" key="2">
    <source>
        <dbReference type="Proteomes" id="UP001432180"/>
    </source>
</evidence>
<dbReference type="Pfam" id="PF19991">
    <property type="entry name" value="HMA_2"/>
    <property type="match status" value="1"/>
</dbReference>
<keyword evidence="2" id="KW-1185">Reference proteome</keyword>
<dbReference type="RefSeq" id="WP_328987577.1">
    <property type="nucleotide sequence ID" value="NZ_CP121472.1"/>
</dbReference>
<protein>
    <recommendedName>
        <fullName evidence="3">HMA domain-containing protein</fullName>
    </recommendedName>
</protein>
<name>A0ABZ0S979_9GAMM</name>
<evidence type="ECO:0008006" key="3">
    <source>
        <dbReference type="Google" id="ProtNLM"/>
    </source>
</evidence>
<sequence length="216" mass="23874">MFEVRHQLPGRLRLHCPALRTKAWLAAALRGHLQACDGVRSVRINPACASVVIAHDARHFSADQLQQRLRALLSATPVQARTTTVVSVAGPLLAVSGRGSRDDVGSNNSLLNGSRRDLQGSWLRLPKTLSEIWGEGGRSRMLGWLWRKADNSAPKGGAVTILESPSPAVAMLCRINWRISHWMLRQTLRCWWNGELGSDQGRAMVSPRLTPLPRSR</sequence>
<evidence type="ECO:0000313" key="1">
    <source>
        <dbReference type="EMBL" id="WPL17059.1"/>
    </source>
</evidence>
<accession>A0ABZ0S979</accession>
<dbReference type="Proteomes" id="UP001432180">
    <property type="component" value="Chromosome"/>
</dbReference>
<dbReference type="EMBL" id="CP121472">
    <property type="protein sequence ID" value="WPL17059.1"/>
    <property type="molecule type" value="Genomic_DNA"/>
</dbReference>